<dbReference type="PRINTS" id="PR00035">
    <property type="entry name" value="HTHGNTR"/>
</dbReference>
<dbReference type="InterPro" id="IPR050679">
    <property type="entry name" value="Bact_HTH_transcr_reg"/>
</dbReference>
<gene>
    <name evidence="5" type="ORF">GCM10007890_40600</name>
</gene>
<dbReference type="PANTHER" id="PTHR44846">
    <property type="entry name" value="MANNOSYL-D-GLYCERATE TRANSPORT/METABOLISM SYSTEM REPRESSOR MNGR-RELATED"/>
    <property type="match status" value="1"/>
</dbReference>
<dbReference type="InterPro" id="IPR011663">
    <property type="entry name" value="UTRA"/>
</dbReference>
<name>A0AA37TL64_9HYPH</name>
<dbReference type="CDD" id="cd07377">
    <property type="entry name" value="WHTH_GntR"/>
    <property type="match status" value="1"/>
</dbReference>
<evidence type="ECO:0000256" key="1">
    <source>
        <dbReference type="ARBA" id="ARBA00023015"/>
    </source>
</evidence>
<dbReference type="AlphaFoldDB" id="A0AA37TL64"/>
<dbReference type="InterPro" id="IPR036388">
    <property type="entry name" value="WH-like_DNA-bd_sf"/>
</dbReference>
<dbReference type="InterPro" id="IPR000524">
    <property type="entry name" value="Tscrpt_reg_HTH_GntR"/>
</dbReference>
<feature type="domain" description="HTH gntR-type" evidence="4">
    <location>
        <begin position="30"/>
        <end position="98"/>
    </location>
</feature>
<keyword evidence="3" id="KW-0804">Transcription</keyword>
<dbReference type="Proteomes" id="UP001157440">
    <property type="component" value="Unassembled WGS sequence"/>
</dbReference>
<dbReference type="Pfam" id="PF00392">
    <property type="entry name" value="GntR"/>
    <property type="match status" value="1"/>
</dbReference>
<evidence type="ECO:0000313" key="6">
    <source>
        <dbReference type="Proteomes" id="UP001157440"/>
    </source>
</evidence>
<reference evidence="6" key="1">
    <citation type="journal article" date="2019" name="Int. J. Syst. Evol. Microbiol.">
        <title>The Global Catalogue of Microorganisms (GCM) 10K type strain sequencing project: providing services to taxonomists for standard genome sequencing and annotation.</title>
        <authorList>
            <consortium name="The Broad Institute Genomics Platform"/>
            <consortium name="The Broad Institute Genome Sequencing Center for Infectious Disease"/>
            <person name="Wu L."/>
            <person name="Ma J."/>
        </authorList>
    </citation>
    <scope>NUCLEOTIDE SEQUENCE [LARGE SCALE GENOMIC DNA]</scope>
    <source>
        <strain evidence="6">NBRC 103632</strain>
    </source>
</reference>
<dbReference type="GO" id="GO:0003677">
    <property type="term" value="F:DNA binding"/>
    <property type="evidence" value="ECO:0007669"/>
    <property type="project" value="UniProtKB-KW"/>
</dbReference>
<dbReference type="SMART" id="SM00345">
    <property type="entry name" value="HTH_GNTR"/>
    <property type="match status" value="1"/>
</dbReference>
<dbReference type="GO" id="GO:0003700">
    <property type="term" value="F:DNA-binding transcription factor activity"/>
    <property type="evidence" value="ECO:0007669"/>
    <property type="project" value="InterPro"/>
</dbReference>
<protein>
    <submittedName>
        <fullName evidence="5">GntR family transcriptional regulator</fullName>
    </submittedName>
</protein>
<dbReference type="InterPro" id="IPR028978">
    <property type="entry name" value="Chorismate_lyase_/UTRA_dom_sf"/>
</dbReference>
<dbReference type="EMBL" id="BSPL01000019">
    <property type="protein sequence ID" value="GLS72047.1"/>
    <property type="molecule type" value="Genomic_DNA"/>
</dbReference>
<sequence>MTDGVVRPQAAIGDRPSVLSLVRLRDDTAMPLYRQIEEQLRDLILSGSLPPGVILPAERQFADSLGVSRVTVQRAYAELRDDELLVPRGRSGFLVRRRPEPVRPGMDRLKGFTEEMRELGKIPSSRILERVVTEDRSIASIFGLPSTSPFLRLIRVRSGDGVPMSREIAWYNIRAVPDLESGDLSGSVYAFLAQHEGGRLLRCEQTVEATMPTAEECEIFGFGSPMPCLLIKRHSYNQHSVMIEYVEGLFRGDVYRYRLNLAV</sequence>
<evidence type="ECO:0000259" key="4">
    <source>
        <dbReference type="PROSITE" id="PS50949"/>
    </source>
</evidence>
<dbReference type="Gene3D" id="3.40.1410.10">
    <property type="entry name" value="Chorismate lyase-like"/>
    <property type="match status" value="1"/>
</dbReference>
<evidence type="ECO:0000313" key="5">
    <source>
        <dbReference type="EMBL" id="GLS72047.1"/>
    </source>
</evidence>
<keyword evidence="2" id="KW-0238">DNA-binding</keyword>
<dbReference type="GO" id="GO:0045892">
    <property type="term" value="P:negative regulation of DNA-templated transcription"/>
    <property type="evidence" value="ECO:0007669"/>
    <property type="project" value="TreeGrafter"/>
</dbReference>
<accession>A0AA37TL64</accession>
<dbReference type="SUPFAM" id="SSF46785">
    <property type="entry name" value="Winged helix' DNA-binding domain"/>
    <property type="match status" value="1"/>
</dbReference>
<dbReference type="Gene3D" id="1.10.10.10">
    <property type="entry name" value="Winged helix-like DNA-binding domain superfamily/Winged helix DNA-binding domain"/>
    <property type="match status" value="1"/>
</dbReference>
<dbReference type="Pfam" id="PF07702">
    <property type="entry name" value="UTRA"/>
    <property type="match status" value="1"/>
</dbReference>
<dbReference type="SMART" id="SM00866">
    <property type="entry name" value="UTRA"/>
    <property type="match status" value="1"/>
</dbReference>
<keyword evidence="6" id="KW-1185">Reference proteome</keyword>
<organism evidence="5 6">
    <name type="scientific">Methylobacterium tardum</name>
    <dbReference type="NCBI Taxonomy" id="374432"/>
    <lineage>
        <taxon>Bacteria</taxon>
        <taxon>Pseudomonadati</taxon>
        <taxon>Pseudomonadota</taxon>
        <taxon>Alphaproteobacteria</taxon>
        <taxon>Hyphomicrobiales</taxon>
        <taxon>Methylobacteriaceae</taxon>
        <taxon>Methylobacterium</taxon>
    </lineage>
</organism>
<keyword evidence="1" id="KW-0805">Transcription regulation</keyword>
<evidence type="ECO:0000256" key="2">
    <source>
        <dbReference type="ARBA" id="ARBA00023125"/>
    </source>
</evidence>
<proteinExistence type="predicted"/>
<dbReference type="PROSITE" id="PS50949">
    <property type="entry name" value="HTH_GNTR"/>
    <property type="match status" value="1"/>
</dbReference>
<dbReference type="SUPFAM" id="SSF64288">
    <property type="entry name" value="Chorismate lyase-like"/>
    <property type="match status" value="1"/>
</dbReference>
<comment type="caution">
    <text evidence="5">The sequence shown here is derived from an EMBL/GenBank/DDBJ whole genome shotgun (WGS) entry which is preliminary data.</text>
</comment>
<dbReference type="RefSeq" id="WP_238196152.1">
    <property type="nucleotide sequence ID" value="NZ_BPQZ01000008.1"/>
</dbReference>
<dbReference type="InterPro" id="IPR036390">
    <property type="entry name" value="WH_DNA-bd_sf"/>
</dbReference>
<evidence type="ECO:0000256" key="3">
    <source>
        <dbReference type="ARBA" id="ARBA00023163"/>
    </source>
</evidence>
<dbReference type="PANTHER" id="PTHR44846:SF1">
    <property type="entry name" value="MANNOSYL-D-GLYCERATE TRANSPORT_METABOLISM SYSTEM REPRESSOR MNGR-RELATED"/>
    <property type="match status" value="1"/>
</dbReference>